<dbReference type="PANTHER" id="PTHR44051">
    <property type="entry name" value="GLUTATHIONE S-TRANSFERASE-RELATED"/>
    <property type="match status" value="1"/>
</dbReference>
<evidence type="ECO:0000256" key="2">
    <source>
        <dbReference type="ARBA" id="ARBA00022679"/>
    </source>
</evidence>
<dbReference type="SFLD" id="SFLDG00358">
    <property type="entry name" value="Main_(cytGST)"/>
    <property type="match status" value="1"/>
</dbReference>
<reference evidence="5 6" key="1">
    <citation type="submission" date="2017-05" db="EMBL/GenBank/DDBJ databases">
        <title>Polynucleobacter sp. MWH-K35W1 isolated from the permanently anoxic monimolimnion of a meromictic lake.</title>
        <authorList>
            <person name="Hahn M.W."/>
        </authorList>
    </citation>
    <scope>NUCLEOTIDE SEQUENCE [LARGE SCALE GENOMIC DNA]</scope>
    <source>
        <strain evidence="5 6">MWH-K35W1</strain>
    </source>
</reference>
<dbReference type="InterPro" id="IPR036249">
    <property type="entry name" value="Thioredoxin-like_sf"/>
</dbReference>
<dbReference type="AlphaFoldDB" id="A0A254Q4E0"/>
<dbReference type="SUPFAM" id="SSF47616">
    <property type="entry name" value="GST C-terminal domain-like"/>
    <property type="match status" value="1"/>
</dbReference>
<dbReference type="SFLD" id="SFLDG01150">
    <property type="entry name" value="Main.1:_Beta-like"/>
    <property type="match status" value="1"/>
</dbReference>
<dbReference type="Proteomes" id="UP000198104">
    <property type="component" value="Unassembled WGS sequence"/>
</dbReference>
<dbReference type="PANTHER" id="PTHR44051:SF19">
    <property type="entry name" value="DISULFIDE-BOND OXIDOREDUCTASE YFCG"/>
    <property type="match status" value="1"/>
</dbReference>
<proteinExistence type="inferred from homology"/>
<keyword evidence="2 5" id="KW-0808">Transferase</keyword>
<accession>A0A254Q4E0</accession>
<dbReference type="PROSITE" id="PS50405">
    <property type="entry name" value="GST_CTER"/>
    <property type="match status" value="1"/>
</dbReference>
<dbReference type="RefSeq" id="WP_088526546.1">
    <property type="nucleotide sequence ID" value="NZ_NGUO01000002.1"/>
</dbReference>
<dbReference type="FunFam" id="3.40.30.10:FF:000039">
    <property type="entry name" value="Glutathione S-transferase domain"/>
    <property type="match status" value="1"/>
</dbReference>
<evidence type="ECO:0000313" key="6">
    <source>
        <dbReference type="Proteomes" id="UP000198104"/>
    </source>
</evidence>
<evidence type="ECO:0000259" key="3">
    <source>
        <dbReference type="PROSITE" id="PS50404"/>
    </source>
</evidence>
<dbReference type="SUPFAM" id="SSF52833">
    <property type="entry name" value="Thioredoxin-like"/>
    <property type="match status" value="1"/>
</dbReference>
<comment type="similarity">
    <text evidence="1">Belongs to the GST superfamily.</text>
</comment>
<dbReference type="EMBL" id="NGUO01000002">
    <property type="protein sequence ID" value="OWS72446.1"/>
    <property type="molecule type" value="Genomic_DNA"/>
</dbReference>
<evidence type="ECO:0000259" key="4">
    <source>
        <dbReference type="PROSITE" id="PS50405"/>
    </source>
</evidence>
<protein>
    <submittedName>
        <fullName evidence="5">Glutathione S-transferase</fullName>
    </submittedName>
</protein>
<keyword evidence="6" id="KW-1185">Reference proteome</keyword>
<dbReference type="PROSITE" id="PS50404">
    <property type="entry name" value="GST_NTER"/>
    <property type="match status" value="1"/>
</dbReference>
<dbReference type="OrthoDB" id="5958450at2"/>
<dbReference type="Pfam" id="PF02798">
    <property type="entry name" value="GST_N"/>
    <property type="match status" value="1"/>
</dbReference>
<dbReference type="InterPro" id="IPR004045">
    <property type="entry name" value="Glutathione_S-Trfase_N"/>
</dbReference>
<dbReference type="InterPro" id="IPR036282">
    <property type="entry name" value="Glutathione-S-Trfase_C_sf"/>
</dbReference>
<dbReference type="Gene3D" id="3.40.30.10">
    <property type="entry name" value="Glutaredoxin"/>
    <property type="match status" value="1"/>
</dbReference>
<gene>
    <name evidence="5" type="ORF">CBI30_01370</name>
</gene>
<dbReference type="Gene3D" id="1.20.1050.10">
    <property type="match status" value="1"/>
</dbReference>
<feature type="domain" description="GST N-terminal" evidence="3">
    <location>
        <begin position="1"/>
        <end position="85"/>
    </location>
</feature>
<sequence>MMRLWGRKSSINVQKVLWCLAELGLKEGEDFERIDAGLDFGKNRTPEFLALNPNGLVPTLEDGDLALWESNTILRYLAHQHDLSKRFPTDIAGQYSSEKWMDWQLGTMWPTLRVTFLGLTRTPESERNYGAIRKAYQDTNALLGLLDQQLANQPYCSGNTFNIGDIPLALCVSRWNLLHQTFPDQTGPRLTLHNLDAWMKRIEEGTQYSLVAEKELNIVK</sequence>
<dbReference type="SFLD" id="SFLDS00019">
    <property type="entry name" value="Glutathione_Transferase_(cytos"/>
    <property type="match status" value="1"/>
</dbReference>
<dbReference type="GO" id="GO:0016740">
    <property type="term" value="F:transferase activity"/>
    <property type="evidence" value="ECO:0007669"/>
    <property type="project" value="UniProtKB-KW"/>
</dbReference>
<dbReference type="CDD" id="cd03047">
    <property type="entry name" value="GST_N_2"/>
    <property type="match status" value="1"/>
</dbReference>
<evidence type="ECO:0000256" key="1">
    <source>
        <dbReference type="ARBA" id="ARBA00007409"/>
    </source>
</evidence>
<evidence type="ECO:0000313" key="5">
    <source>
        <dbReference type="EMBL" id="OWS72446.1"/>
    </source>
</evidence>
<comment type="caution">
    <text evidence="5">The sequence shown here is derived from an EMBL/GenBank/DDBJ whole genome shotgun (WGS) entry which is preliminary data.</text>
</comment>
<dbReference type="InterPro" id="IPR040079">
    <property type="entry name" value="Glutathione_S-Trfase"/>
</dbReference>
<name>A0A254Q4E0_9BURK</name>
<feature type="domain" description="GST C-terminal" evidence="4">
    <location>
        <begin position="90"/>
        <end position="220"/>
    </location>
</feature>
<dbReference type="InterPro" id="IPR010987">
    <property type="entry name" value="Glutathione-S-Trfase_C-like"/>
</dbReference>
<organism evidence="5 6">
    <name type="scientific">Polynucleobacter aenigmaticus</name>
    <dbReference type="NCBI Taxonomy" id="1743164"/>
    <lineage>
        <taxon>Bacteria</taxon>
        <taxon>Pseudomonadati</taxon>
        <taxon>Pseudomonadota</taxon>
        <taxon>Betaproteobacteria</taxon>
        <taxon>Burkholderiales</taxon>
        <taxon>Burkholderiaceae</taxon>
        <taxon>Polynucleobacter</taxon>
    </lineage>
</organism>